<evidence type="ECO:0000256" key="6">
    <source>
        <dbReference type="ARBA" id="ARBA00023125"/>
    </source>
</evidence>
<protein>
    <recommendedName>
        <fullName evidence="2">DNA (cytosine-5-)-methyltransferase</fullName>
        <ecNumber evidence="2">2.1.1.37</ecNumber>
    </recommendedName>
</protein>
<dbReference type="PANTHER" id="PTHR10629:SF34">
    <property type="entry name" value="DNA (CYTOSINE-5)-METHYLTRANSFERASE CMT2"/>
    <property type="match status" value="1"/>
</dbReference>
<dbReference type="GO" id="GO:0005634">
    <property type="term" value="C:nucleus"/>
    <property type="evidence" value="ECO:0007669"/>
    <property type="project" value="UniProtKB-SubCell"/>
</dbReference>
<evidence type="ECO:0000313" key="10">
    <source>
        <dbReference type="Proteomes" id="UP000655225"/>
    </source>
</evidence>
<dbReference type="PANTHER" id="PTHR10629">
    <property type="entry name" value="CYTOSINE-SPECIFIC METHYLTRANSFERASE"/>
    <property type="match status" value="1"/>
</dbReference>
<keyword evidence="4 8" id="KW-0808">Transferase</keyword>
<dbReference type="SUPFAM" id="SSF53335">
    <property type="entry name" value="S-adenosyl-L-methionine-dependent methyltransferases"/>
    <property type="match status" value="1"/>
</dbReference>
<keyword evidence="5 8" id="KW-0949">S-adenosyl-L-methionine</keyword>
<dbReference type="EC" id="2.1.1.37" evidence="2"/>
<keyword evidence="3 8" id="KW-0489">Methyltransferase</keyword>
<dbReference type="InterPro" id="IPR001525">
    <property type="entry name" value="C5_MeTfrase"/>
</dbReference>
<gene>
    <name evidence="9" type="ORF">HHK36_000850</name>
</gene>
<evidence type="ECO:0000256" key="3">
    <source>
        <dbReference type="ARBA" id="ARBA00022603"/>
    </source>
</evidence>
<reference evidence="9 10" key="1">
    <citation type="submission" date="2020-04" db="EMBL/GenBank/DDBJ databases">
        <title>Plant Genome Project.</title>
        <authorList>
            <person name="Zhang R.-G."/>
        </authorList>
    </citation>
    <scope>NUCLEOTIDE SEQUENCE [LARGE SCALE GENOMIC DNA]</scope>
    <source>
        <strain evidence="9">YNK0</strain>
        <tissue evidence="9">Leaf</tissue>
    </source>
</reference>
<organism evidence="9 10">
    <name type="scientific">Tetracentron sinense</name>
    <name type="common">Spur-leaf</name>
    <dbReference type="NCBI Taxonomy" id="13715"/>
    <lineage>
        <taxon>Eukaryota</taxon>
        <taxon>Viridiplantae</taxon>
        <taxon>Streptophyta</taxon>
        <taxon>Embryophyta</taxon>
        <taxon>Tracheophyta</taxon>
        <taxon>Spermatophyta</taxon>
        <taxon>Magnoliopsida</taxon>
        <taxon>Trochodendrales</taxon>
        <taxon>Trochodendraceae</taxon>
        <taxon>Tetracentron</taxon>
    </lineage>
</organism>
<dbReference type="Gene3D" id="3.90.120.10">
    <property type="entry name" value="DNA Methylase, subunit A, domain 2"/>
    <property type="match status" value="1"/>
</dbReference>
<comment type="caution">
    <text evidence="9">The sequence shown here is derived from an EMBL/GenBank/DDBJ whole genome shotgun (WGS) entry which is preliminary data.</text>
</comment>
<sequence>MDIVKFLKPKYVLMENVVDILRFAKGSLGRYALSSLVHMNYQARMGIMAAGCYGLPQFRLRVFLWGAHPREKLPQFPLPTHDVVLRYSAPCEFERNIVAYDEGQPRKLEKALLLRDAISDLPAVKSHETSEEMPYQKPPETEFQKYIRSTEYEMTCSASSSVTKTKSVLYDHRPFPLFEDDFLRVCQIPQRKGANFRDLPGVVVTDDNVVRRDPATELVLPSGKPLVPDYAMNLGQGKSLRPFARLWWDETVPTVLTKPDPHSQAALHPEQDRVLTIRECARLQGFPDYYKFCGEVKERQILSGDEYKQVGLSFALAWLSLMTRMRAQVEIKLVMNLKRQGYRVRLLAVNLGSPKAKIRQSEADQSHKDFTFMHQIPSRV</sequence>
<comment type="subcellular location">
    <subcellularLocation>
        <location evidence="1">Nucleus</location>
    </subcellularLocation>
</comment>
<comment type="caution">
    <text evidence="8">Lacks conserved residue(s) required for the propagation of feature annotation.</text>
</comment>
<dbReference type="GO" id="GO:0032259">
    <property type="term" value="P:methylation"/>
    <property type="evidence" value="ECO:0007669"/>
    <property type="project" value="UniProtKB-KW"/>
</dbReference>
<dbReference type="InterPro" id="IPR029063">
    <property type="entry name" value="SAM-dependent_MTases_sf"/>
</dbReference>
<evidence type="ECO:0000256" key="5">
    <source>
        <dbReference type="ARBA" id="ARBA00022691"/>
    </source>
</evidence>
<dbReference type="GO" id="GO:0003886">
    <property type="term" value="F:DNA (cytosine-5-)-methyltransferase activity"/>
    <property type="evidence" value="ECO:0007669"/>
    <property type="project" value="UniProtKB-EC"/>
</dbReference>
<dbReference type="OrthoDB" id="5376140at2759"/>
<dbReference type="GO" id="GO:0044027">
    <property type="term" value="P:negative regulation of gene expression via chromosomal CpG island methylation"/>
    <property type="evidence" value="ECO:0007669"/>
    <property type="project" value="TreeGrafter"/>
</dbReference>
<dbReference type="Pfam" id="PF00145">
    <property type="entry name" value="DNA_methylase"/>
    <property type="match status" value="1"/>
</dbReference>
<evidence type="ECO:0000313" key="9">
    <source>
        <dbReference type="EMBL" id="KAF8412878.1"/>
    </source>
</evidence>
<keyword evidence="7" id="KW-0539">Nucleus</keyword>
<evidence type="ECO:0000256" key="7">
    <source>
        <dbReference type="ARBA" id="ARBA00023242"/>
    </source>
</evidence>
<evidence type="ECO:0000256" key="4">
    <source>
        <dbReference type="ARBA" id="ARBA00022679"/>
    </source>
</evidence>
<proteinExistence type="inferred from homology"/>
<dbReference type="PRINTS" id="PR00105">
    <property type="entry name" value="C5METTRFRASE"/>
</dbReference>
<dbReference type="OMA" id="CGIFMNG"/>
<dbReference type="FunFam" id="3.90.120.10:FF:000003">
    <property type="entry name" value="DNA (cytosine-5)-methyltransferase 1"/>
    <property type="match status" value="1"/>
</dbReference>
<dbReference type="Gene3D" id="3.40.50.150">
    <property type="entry name" value="Vaccinia Virus protein VP39"/>
    <property type="match status" value="1"/>
</dbReference>
<evidence type="ECO:0000256" key="8">
    <source>
        <dbReference type="PROSITE-ProRule" id="PRU01016"/>
    </source>
</evidence>
<dbReference type="GO" id="GO:0003677">
    <property type="term" value="F:DNA binding"/>
    <property type="evidence" value="ECO:0007669"/>
    <property type="project" value="UniProtKB-KW"/>
</dbReference>
<dbReference type="AlphaFoldDB" id="A0A835DRG5"/>
<dbReference type="InterPro" id="IPR050390">
    <property type="entry name" value="C5-Methyltransferase"/>
</dbReference>
<keyword evidence="6" id="KW-0238">DNA-binding</keyword>
<name>A0A835DRG5_TETSI</name>
<dbReference type="EMBL" id="JABCRI010000001">
    <property type="protein sequence ID" value="KAF8412878.1"/>
    <property type="molecule type" value="Genomic_DNA"/>
</dbReference>
<accession>A0A835DRG5</accession>
<evidence type="ECO:0000256" key="2">
    <source>
        <dbReference type="ARBA" id="ARBA00011975"/>
    </source>
</evidence>
<evidence type="ECO:0000256" key="1">
    <source>
        <dbReference type="ARBA" id="ARBA00004123"/>
    </source>
</evidence>
<keyword evidence="10" id="KW-1185">Reference proteome</keyword>
<comment type="similarity">
    <text evidence="8">Belongs to the class I-like SAM-binding methyltransferase superfamily. C5-methyltransferase family.</text>
</comment>
<dbReference type="Proteomes" id="UP000655225">
    <property type="component" value="Unassembled WGS sequence"/>
</dbReference>
<dbReference type="PROSITE" id="PS51679">
    <property type="entry name" value="SAM_MT_C5"/>
    <property type="match status" value="1"/>
</dbReference>